<gene>
    <name evidence="4" type="ORF">IC229_19060</name>
</gene>
<dbReference type="SUPFAM" id="SSF55874">
    <property type="entry name" value="ATPase domain of HSP90 chaperone/DNA topoisomerase II/histidine kinase"/>
    <property type="match status" value="1"/>
</dbReference>
<dbReference type="AlphaFoldDB" id="A0A926Y452"/>
<keyword evidence="4" id="KW-0418">Kinase</keyword>
<sequence>MANQLIRCFLLGFWLFGTSGNLFGQPIISVRPGHLPTNGLDIRQQVAFVEDDDVDFFPNQARPPTVFGRFPEGAALKVFLKKNVRNGWIRFTIGPVRELSSIILYAGPQPSLQLYRLKNGRLQLLEQAGSVLPKNHLSAITNSYKAVSLPLLPNQNNLFYLRIVSTRHYNSLPLTLFDPVVYRAFLYEQKSLEQPFFLFLIGTLSCLLLLACFWLFQYFTSPDKAYWWYGFYLLFTFAYLFRAEENVFSTGLILPNQPTVLLFAIPFLVVGMEYTYLRFICALLEVDESQKIIQMALRIWTIYFILIIIIWLLLLAFFDSYKVLAVYYTRTHLVLNLVNVVIILLIVRIIYVSRHPLRGYVLVGSLLLAMGFVGSIIISSFYRGWSTSLIYTNPAFYSGLGILLEVFCLSVALGRRTQLLKDEKKHTESVLATEQARFQQRIAETEMAALRSQMNPHFIFNCLNSIQFFTAQNDSEKASGYLSKFSRLIRLVLENSRSEKVTLDNELETLQLYFDMEAMRFPQKLHYRIDIDPQLDTGSVQIPPLLLQPFVENAIWHGLMHKEEGGTVLIDVHQPQDGILQIEITDDGIGREKAAEYKSKSATKQKSFGMKITADRINLINQLYQIQTNIVVTDLVDTQGQPAGTKVTLSIPI</sequence>
<dbReference type="InterPro" id="IPR010559">
    <property type="entry name" value="Sig_transdc_His_kin_internal"/>
</dbReference>
<keyword evidence="1" id="KW-1133">Transmembrane helix</keyword>
<evidence type="ECO:0000256" key="1">
    <source>
        <dbReference type="SAM" id="Phobius"/>
    </source>
</evidence>
<evidence type="ECO:0000259" key="3">
    <source>
        <dbReference type="Pfam" id="PF07695"/>
    </source>
</evidence>
<name>A0A926Y452_9BACT</name>
<evidence type="ECO:0000313" key="5">
    <source>
        <dbReference type="Proteomes" id="UP000598820"/>
    </source>
</evidence>
<proteinExistence type="predicted"/>
<feature type="transmembrane region" description="Helical" evidence="1">
    <location>
        <begin position="196"/>
        <end position="216"/>
    </location>
</feature>
<dbReference type="GO" id="GO:0000155">
    <property type="term" value="F:phosphorelay sensor kinase activity"/>
    <property type="evidence" value="ECO:0007669"/>
    <property type="project" value="InterPro"/>
</dbReference>
<dbReference type="InterPro" id="IPR036890">
    <property type="entry name" value="HATPase_C_sf"/>
</dbReference>
<dbReference type="Pfam" id="PF06580">
    <property type="entry name" value="His_kinase"/>
    <property type="match status" value="1"/>
</dbReference>
<dbReference type="EMBL" id="JACWZY010000017">
    <property type="protein sequence ID" value="MBD2702755.1"/>
    <property type="molecule type" value="Genomic_DNA"/>
</dbReference>
<reference evidence="4" key="1">
    <citation type="submission" date="2020-09" db="EMBL/GenBank/DDBJ databases">
        <authorList>
            <person name="Kim M.K."/>
        </authorList>
    </citation>
    <scope>NUCLEOTIDE SEQUENCE</scope>
    <source>
        <strain evidence="4">BT702</strain>
    </source>
</reference>
<dbReference type="PANTHER" id="PTHR34220">
    <property type="entry name" value="SENSOR HISTIDINE KINASE YPDA"/>
    <property type="match status" value="1"/>
</dbReference>
<keyword evidence="1" id="KW-0472">Membrane</keyword>
<dbReference type="InterPro" id="IPR050640">
    <property type="entry name" value="Bact_2-comp_sensor_kinase"/>
</dbReference>
<comment type="caution">
    <text evidence="4">The sequence shown here is derived from an EMBL/GenBank/DDBJ whole genome shotgun (WGS) entry which is preliminary data.</text>
</comment>
<dbReference type="RefSeq" id="WP_190888605.1">
    <property type="nucleotide sequence ID" value="NZ_JACWZY010000017.1"/>
</dbReference>
<dbReference type="Proteomes" id="UP000598820">
    <property type="component" value="Unassembled WGS sequence"/>
</dbReference>
<accession>A0A926Y452</accession>
<organism evidence="4 5">
    <name type="scientific">Spirosoma profusum</name>
    <dbReference type="NCBI Taxonomy" id="2771354"/>
    <lineage>
        <taxon>Bacteria</taxon>
        <taxon>Pseudomonadati</taxon>
        <taxon>Bacteroidota</taxon>
        <taxon>Cytophagia</taxon>
        <taxon>Cytophagales</taxon>
        <taxon>Cytophagaceae</taxon>
        <taxon>Spirosoma</taxon>
    </lineage>
</organism>
<feature type="domain" description="Signal transduction histidine kinase internal region" evidence="2">
    <location>
        <begin position="446"/>
        <end position="525"/>
    </location>
</feature>
<protein>
    <submittedName>
        <fullName evidence="4">Histidine kinase</fullName>
    </submittedName>
</protein>
<feature type="transmembrane region" description="Helical" evidence="1">
    <location>
        <begin position="296"/>
        <end position="318"/>
    </location>
</feature>
<dbReference type="Gene3D" id="3.30.565.10">
    <property type="entry name" value="Histidine kinase-like ATPase, C-terminal domain"/>
    <property type="match status" value="1"/>
</dbReference>
<feature type="transmembrane region" description="Helical" evidence="1">
    <location>
        <begin position="261"/>
        <end position="284"/>
    </location>
</feature>
<evidence type="ECO:0000259" key="2">
    <source>
        <dbReference type="Pfam" id="PF06580"/>
    </source>
</evidence>
<keyword evidence="4" id="KW-0808">Transferase</keyword>
<dbReference type="PANTHER" id="PTHR34220:SF7">
    <property type="entry name" value="SENSOR HISTIDINE KINASE YPDA"/>
    <property type="match status" value="1"/>
</dbReference>
<keyword evidence="1" id="KW-0812">Transmembrane</keyword>
<feature type="transmembrane region" description="Helical" evidence="1">
    <location>
        <begin position="333"/>
        <end position="352"/>
    </location>
</feature>
<dbReference type="Pfam" id="PF07695">
    <property type="entry name" value="7TMR-DISM_7TM"/>
    <property type="match status" value="1"/>
</dbReference>
<feature type="transmembrane region" description="Helical" evidence="1">
    <location>
        <begin position="359"/>
        <end position="382"/>
    </location>
</feature>
<feature type="transmembrane region" description="Helical" evidence="1">
    <location>
        <begin position="394"/>
        <end position="414"/>
    </location>
</feature>
<feature type="transmembrane region" description="Helical" evidence="1">
    <location>
        <begin position="225"/>
        <end position="241"/>
    </location>
</feature>
<dbReference type="InterPro" id="IPR011623">
    <property type="entry name" value="7TMR_DISM_rcpt_extracell_dom1"/>
</dbReference>
<evidence type="ECO:0000313" key="4">
    <source>
        <dbReference type="EMBL" id="MBD2702755.1"/>
    </source>
</evidence>
<keyword evidence="5" id="KW-1185">Reference proteome</keyword>
<feature type="domain" description="7TM-DISM receptor extracellular" evidence="3">
    <location>
        <begin position="199"/>
        <end position="415"/>
    </location>
</feature>
<dbReference type="GO" id="GO:0016020">
    <property type="term" value="C:membrane"/>
    <property type="evidence" value="ECO:0007669"/>
    <property type="project" value="InterPro"/>
</dbReference>